<organism evidence="2 3">
    <name type="scientific">Syntrophus gentianae</name>
    <dbReference type="NCBI Taxonomy" id="43775"/>
    <lineage>
        <taxon>Bacteria</taxon>
        <taxon>Pseudomonadati</taxon>
        <taxon>Thermodesulfobacteriota</taxon>
        <taxon>Syntrophia</taxon>
        <taxon>Syntrophales</taxon>
        <taxon>Syntrophaceae</taxon>
        <taxon>Syntrophus</taxon>
    </lineage>
</organism>
<keyword evidence="3" id="KW-1185">Reference proteome</keyword>
<sequence length="327" mass="37096">MPKEAAHWILAEQTWQAMPEGLLKTEIQGNKALYYLGAIIFDTPYYALTGQNRSNLIAAATRLHGYSASAPFNPFGPLAKSTEVLPEGYGPFVAGALTHVAADAVFHPPIFYFSGNDKDVPANQAARATTRHRRLESALDLHFISQNGNASFRNLRLIDLYQHRENEESAFLKLLNLLYFGKILATNSSLKLTVWQHALIQFLIQQRRIHQFLGLFGILYPRLARRLQPIEALFYATCQESDPRFFQRPLNYRHPLTGEEHTESVSSLQDRTVALALGFLKQIDNAYSQTEFKKRLAEVTFPSLYSGLSPDRSRKMSLFDNLHILDL</sequence>
<dbReference type="Proteomes" id="UP000198744">
    <property type="component" value="Unassembled WGS sequence"/>
</dbReference>
<accession>A0A1H7UHL9</accession>
<proteinExistence type="predicted"/>
<evidence type="ECO:0000313" key="3">
    <source>
        <dbReference type="Proteomes" id="UP000198744"/>
    </source>
</evidence>
<reference evidence="2 3" key="1">
    <citation type="submission" date="2016-10" db="EMBL/GenBank/DDBJ databases">
        <authorList>
            <person name="de Groot N.N."/>
        </authorList>
    </citation>
    <scope>NUCLEOTIDE SEQUENCE [LARGE SCALE GENOMIC DNA]</scope>
    <source>
        <strain evidence="2 3">DSM 8423</strain>
    </source>
</reference>
<dbReference type="STRING" id="43775.SAMN04489760_101202"/>
<evidence type="ECO:0000313" key="2">
    <source>
        <dbReference type="EMBL" id="SEL96550.1"/>
    </source>
</evidence>
<gene>
    <name evidence="2" type="ORF">SAMN04489760_101202</name>
</gene>
<evidence type="ECO:0000259" key="1">
    <source>
        <dbReference type="Pfam" id="PF00882"/>
    </source>
</evidence>
<protein>
    <submittedName>
        <fullName evidence="2">Zinc dependent phospholipase C</fullName>
    </submittedName>
</protein>
<dbReference type="RefSeq" id="WP_093881916.1">
    <property type="nucleotide sequence ID" value="NZ_FOBS01000001.1"/>
</dbReference>
<dbReference type="InterPro" id="IPR029002">
    <property type="entry name" value="PLPC/GPLD1"/>
</dbReference>
<dbReference type="AlphaFoldDB" id="A0A1H7UHL9"/>
<name>A0A1H7UHL9_9BACT</name>
<dbReference type="EMBL" id="FOBS01000001">
    <property type="protein sequence ID" value="SEL96550.1"/>
    <property type="molecule type" value="Genomic_DNA"/>
</dbReference>
<dbReference type="OrthoDB" id="9810528at2"/>
<dbReference type="Pfam" id="PF00882">
    <property type="entry name" value="Zn_dep_PLPC"/>
    <property type="match status" value="1"/>
</dbReference>
<feature type="domain" description="Phospholipase C/D" evidence="1">
    <location>
        <begin position="7"/>
        <end position="172"/>
    </location>
</feature>